<organism evidence="1 2">
    <name type="scientific">Beijerinckia indica subsp. indica (strain ATCC 9039 / DSM 1715 / NCIMB 8712)</name>
    <dbReference type="NCBI Taxonomy" id="395963"/>
    <lineage>
        <taxon>Bacteria</taxon>
        <taxon>Pseudomonadati</taxon>
        <taxon>Pseudomonadota</taxon>
        <taxon>Alphaproteobacteria</taxon>
        <taxon>Hyphomicrobiales</taxon>
        <taxon>Beijerinckiaceae</taxon>
        <taxon>Beijerinckia</taxon>
    </lineage>
</organism>
<dbReference type="KEGG" id="bid:Bind_0703"/>
<dbReference type="EMBL" id="CP001016">
    <property type="protein sequence ID" value="ACB94353.1"/>
    <property type="molecule type" value="Genomic_DNA"/>
</dbReference>
<accession>B2IGH1</accession>
<gene>
    <name evidence="1" type="ordered locus">Bind_0703</name>
</gene>
<dbReference type="HOGENOM" id="CLU_2128588_0_0_5"/>
<evidence type="ECO:0000313" key="1">
    <source>
        <dbReference type="EMBL" id="ACB94353.1"/>
    </source>
</evidence>
<name>B2IGH1_BEII9</name>
<reference evidence="2" key="1">
    <citation type="submission" date="2008-03" db="EMBL/GenBank/DDBJ databases">
        <title>Complete sequence of chromosome of Beijerinckia indica subsp. indica ATCC 9039.</title>
        <authorList>
            <consortium name="US DOE Joint Genome Institute"/>
            <person name="Copeland A."/>
            <person name="Lucas S."/>
            <person name="Lapidus A."/>
            <person name="Glavina del Rio T."/>
            <person name="Dalin E."/>
            <person name="Tice H."/>
            <person name="Bruce D."/>
            <person name="Goodwin L."/>
            <person name="Pitluck S."/>
            <person name="LaButti K."/>
            <person name="Schmutz J."/>
            <person name="Larimer F."/>
            <person name="Land M."/>
            <person name="Hauser L."/>
            <person name="Kyrpides N."/>
            <person name="Mikhailova N."/>
            <person name="Dunfield P.F."/>
            <person name="Dedysh S.N."/>
            <person name="Liesack W."/>
            <person name="Saw J.H."/>
            <person name="Alam M."/>
            <person name="Chen Y."/>
            <person name="Murrell J.C."/>
            <person name="Richardson P."/>
        </authorList>
    </citation>
    <scope>NUCLEOTIDE SEQUENCE [LARGE SCALE GENOMIC DNA]</scope>
    <source>
        <strain evidence="2">ATCC 9039 / DSM 1715 / NCIMB 8712</strain>
    </source>
</reference>
<evidence type="ECO:0000313" key="2">
    <source>
        <dbReference type="Proteomes" id="UP000001695"/>
    </source>
</evidence>
<dbReference type="Proteomes" id="UP000001695">
    <property type="component" value="Chromosome"/>
</dbReference>
<keyword evidence="2" id="KW-1185">Reference proteome</keyword>
<reference evidence="1 2" key="2">
    <citation type="journal article" date="2010" name="J. Bacteriol.">
        <title>Complete genome sequence of Beijerinckia indica subsp. indica.</title>
        <authorList>
            <person name="Tamas I."/>
            <person name="Dedysh S.N."/>
            <person name="Liesack W."/>
            <person name="Stott M.B."/>
            <person name="Alam M."/>
            <person name="Murrell J.C."/>
            <person name="Dunfield P.F."/>
        </authorList>
    </citation>
    <scope>NUCLEOTIDE SEQUENCE [LARGE SCALE GENOMIC DNA]</scope>
    <source>
        <strain evidence="2">ATCC 9039 / DSM 1715 / NCIMB 8712</strain>
    </source>
</reference>
<sequence>MIVAIKMAVQVKMQEEIKNRTLLFRTQFCICGYRIGILKILTINGIELISINFNKNIRYGMLFPLMIAKSINRGNAEKNAMNMISMARFIYFISRVGTQSSVVMKFIDNLHTY</sequence>
<protein>
    <submittedName>
        <fullName evidence="1">Uncharacterized protein</fullName>
    </submittedName>
</protein>
<dbReference type="AlphaFoldDB" id="B2IGH1"/>
<proteinExistence type="predicted"/>